<reference evidence="2 4" key="1">
    <citation type="journal article" date="2008" name="Science">
        <title>The Physcomitrella genome reveals evolutionary insights into the conquest of land by plants.</title>
        <authorList>
            <person name="Rensing S."/>
            <person name="Lang D."/>
            <person name="Zimmer A."/>
            <person name="Terry A."/>
            <person name="Salamov A."/>
            <person name="Shapiro H."/>
            <person name="Nishiyama T."/>
            <person name="Perroud P.-F."/>
            <person name="Lindquist E."/>
            <person name="Kamisugi Y."/>
            <person name="Tanahashi T."/>
            <person name="Sakakibara K."/>
            <person name="Fujita T."/>
            <person name="Oishi K."/>
            <person name="Shin-I T."/>
            <person name="Kuroki Y."/>
            <person name="Toyoda A."/>
            <person name="Suzuki Y."/>
            <person name="Hashimoto A."/>
            <person name="Yamaguchi K."/>
            <person name="Sugano A."/>
            <person name="Kohara Y."/>
            <person name="Fujiyama A."/>
            <person name="Anterola A."/>
            <person name="Aoki S."/>
            <person name="Ashton N."/>
            <person name="Barbazuk W.B."/>
            <person name="Barker E."/>
            <person name="Bennetzen J."/>
            <person name="Bezanilla M."/>
            <person name="Blankenship R."/>
            <person name="Cho S.H."/>
            <person name="Dutcher S."/>
            <person name="Estelle M."/>
            <person name="Fawcett J.A."/>
            <person name="Gundlach H."/>
            <person name="Hanada K."/>
            <person name="Heyl A."/>
            <person name="Hicks K.A."/>
            <person name="Hugh J."/>
            <person name="Lohr M."/>
            <person name="Mayer K."/>
            <person name="Melkozernov A."/>
            <person name="Murata T."/>
            <person name="Nelson D."/>
            <person name="Pils B."/>
            <person name="Prigge M."/>
            <person name="Reiss B."/>
            <person name="Renner T."/>
            <person name="Rombauts S."/>
            <person name="Rushton P."/>
            <person name="Sanderfoot A."/>
            <person name="Schween G."/>
            <person name="Shiu S.-H."/>
            <person name="Stueber K."/>
            <person name="Theodoulou F.L."/>
            <person name="Tu H."/>
            <person name="Van de Peer Y."/>
            <person name="Verrier P.J."/>
            <person name="Waters E."/>
            <person name="Wood A."/>
            <person name="Yang L."/>
            <person name="Cove D."/>
            <person name="Cuming A."/>
            <person name="Hasebe M."/>
            <person name="Lucas S."/>
            <person name="Mishler D.B."/>
            <person name="Reski R."/>
            <person name="Grigoriev I."/>
            <person name="Quatrano R.S."/>
            <person name="Boore J.L."/>
        </authorList>
    </citation>
    <scope>NUCLEOTIDE SEQUENCE [LARGE SCALE GENOMIC DNA]</scope>
    <source>
        <strain evidence="3 4">cv. Gransden 2004</strain>
    </source>
</reference>
<dbReference type="AlphaFoldDB" id="A0A2K1LAH8"/>
<sequence>MCNIASLVYLFHRSLQRNIQELRTKNRSESPHEGKPTSPTREFPLSRAPQPSDYGGAKISRSNFASFACTITTNNDKP</sequence>
<reference evidence="3" key="3">
    <citation type="submission" date="2020-12" db="UniProtKB">
        <authorList>
            <consortium name="EnsemblPlants"/>
        </authorList>
    </citation>
    <scope>IDENTIFICATION</scope>
</reference>
<dbReference type="EMBL" id="ABEU02000001">
    <property type="protein sequence ID" value="PNR63025.1"/>
    <property type="molecule type" value="Genomic_DNA"/>
</dbReference>
<feature type="compositionally biased region" description="Basic and acidic residues" evidence="1">
    <location>
        <begin position="22"/>
        <end position="35"/>
    </location>
</feature>
<protein>
    <submittedName>
        <fullName evidence="2 3">Uncharacterized protein</fullName>
    </submittedName>
</protein>
<proteinExistence type="predicted"/>
<keyword evidence="4" id="KW-1185">Reference proteome</keyword>
<reference evidence="2 4" key="2">
    <citation type="journal article" date="2018" name="Plant J.">
        <title>The Physcomitrella patens chromosome-scale assembly reveals moss genome structure and evolution.</title>
        <authorList>
            <person name="Lang D."/>
            <person name="Ullrich K.K."/>
            <person name="Murat F."/>
            <person name="Fuchs J."/>
            <person name="Jenkins J."/>
            <person name="Haas F.B."/>
            <person name="Piednoel M."/>
            <person name="Gundlach H."/>
            <person name="Van Bel M."/>
            <person name="Meyberg R."/>
            <person name="Vives C."/>
            <person name="Morata J."/>
            <person name="Symeonidi A."/>
            <person name="Hiss M."/>
            <person name="Muchero W."/>
            <person name="Kamisugi Y."/>
            <person name="Saleh O."/>
            <person name="Blanc G."/>
            <person name="Decker E.L."/>
            <person name="van Gessel N."/>
            <person name="Grimwood J."/>
            <person name="Hayes R.D."/>
            <person name="Graham S.W."/>
            <person name="Gunter L.E."/>
            <person name="McDaniel S.F."/>
            <person name="Hoernstein S.N.W."/>
            <person name="Larsson A."/>
            <person name="Li F.W."/>
            <person name="Perroud P.F."/>
            <person name="Phillips J."/>
            <person name="Ranjan P."/>
            <person name="Rokshar D.S."/>
            <person name="Rothfels C.J."/>
            <person name="Schneider L."/>
            <person name="Shu S."/>
            <person name="Stevenson D.W."/>
            <person name="Thummler F."/>
            <person name="Tillich M."/>
            <person name="Villarreal Aguilar J.C."/>
            <person name="Widiez T."/>
            <person name="Wong G.K."/>
            <person name="Wymore A."/>
            <person name="Zhang Y."/>
            <person name="Zimmer A.D."/>
            <person name="Quatrano R.S."/>
            <person name="Mayer K.F.X."/>
            <person name="Goodstein D."/>
            <person name="Casacuberta J.M."/>
            <person name="Vandepoele K."/>
            <person name="Reski R."/>
            <person name="Cuming A.C."/>
            <person name="Tuskan G.A."/>
            <person name="Maumus F."/>
            <person name="Salse J."/>
            <person name="Schmutz J."/>
            <person name="Rensing S.A."/>
        </authorList>
    </citation>
    <scope>NUCLEOTIDE SEQUENCE [LARGE SCALE GENOMIC DNA]</scope>
    <source>
        <strain evidence="3 4">cv. Gransden 2004</strain>
    </source>
</reference>
<dbReference type="InParanoid" id="A0A2K1LAH8"/>
<dbReference type="PaxDb" id="3218-PP1S249_5V6.1"/>
<dbReference type="EnsemblPlants" id="Pp3c1_31730V3.1">
    <property type="protein sequence ID" value="Pp3c1_31730V3.1"/>
    <property type="gene ID" value="Pp3c1_31730"/>
</dbReference>
<name>A0A2K1LAH8_PHYPA</name>
<dbReference type="Gramene" id="Pp3c1_31730V3.1">
    <property type="protein sequence ID" value="Pp3c1_31730V3.1"/>
    <property type="gene ID" value="Pp3c1_31730"/>
</dbReference>
<evidence type="ECO:0000313" key="4">
    <source>
        <dbReference type="Proteomes" id="UP000006727"/>
    </source>
</evidence>
<organism evidence="2">
    <name type="scientific">Physcomitrium patens</name>
    <name type="common">Spreading-leaved earth moss</name>
    <name type="synonym">Physcomitrella patens</name>
    <dbReference type="NCBI Taxonomy" id="3218"/>
    <lineage>
        <taxon>Eukaryota</taxon>
        <taxon>Viridiplantae</taxon>
        <taxon>Streptophyta</taxon>
        <taxon>Embryophyta</taxon>
        <taxon>Bryophyta</taxon>
        <taxon>Bryophytina</taxon>
        <taxon>Bryopsida</taxon>
        <taxon>Funariidae</taxon>
        <taxon>Funariales</taxon>
        <taxon>Funariaceae</taxon>
        <taxon>Physcomitrium</taxon>
    </lineage>
</organism>
<dbReference type="Proteomes" id="UP000006727">
    <property type="component" value="Chromosome 1"/>
</dbReference>
<accession>A0A2K1LAH8</accession>
<feature type="region of interest" description="Disordered" evidence="1">
    <location>
        <begin position="22"/>
        <end position="57"/>
    </location>
</feature>
<evidence type="ECO:0000313" key="2">
    <source>
        <dbReference type="EMBL" id="PNR63025.1"/>
    </source>
</evidence>
<evidence type="ECO:0000313" key="3">
    <source>
        <dbReference type="EnsemblPlants" id="Pp3c1_31730V3.1"/>
    </source>
</evidence>
<evidence type="ECO:0000256" key="1">
    <source>
        <dbReference type="SAM" id="MobiDB-lite"/>
    </source>
</evidence>
<gene>
    <name evidence="2" type="ORF">PHYPA_001450</name>
</gene>